<dbReference type="Gene3D" id="3.40.1350.10">
    <property type="match status" value="1"/>
</dbReference>
<evidence type="ECO:0000259" key="1">
    <source>
        <dbReference type="Pfam" id="PF04471"/>
    </source>
</evidence>
<dbReference type="Pfam" id="PF04471">
    <property type="entry name" value="Mrr_cat"/>
    <property type="match status" value="1"/>
</dbReference>
<dbReference type="GeneID" id="99625254"/>
<accession>A0A9Q9PAC0</accession>
<dbReference type="GO" id="GO:0015666">
    <property type="term" value="F:restriction endodeoxyribonuclease activity"/>
    <property type="evidence" value="ECO:0007669"/>
    <property type="project" value="TreeGrafter"/>
</dbReference>
<dbReference type="GO" id="GO:0009307">
    <property type="term" value="P:DNA restriction-modification system"/>
    <property type="evidence" value="ECO:0007669"/>
    <property type="project" value="InterPro"/>
</dbReference>
<sequence length="234" mass="24778">MAEELAAGHMRAMGFTDARRTTAGADGGIDIIIATDAVAQVKHLAVPVGSPDVQRLRGAAHGIGHAVFYASGGYSAQAVAAADRSGVALFTFATTGEANGANAHAERLEHGADPERARALMEAGEVAMQEAKAALDGANTLANSVGNQLREAATPADLVIRWLTEFVARSRRLLDVFTRETTQWATAIERDETLADFATFAEAMQLLRESAERNLEVGRADLKRARRGAGTVEH</sequence>
<reference evidence="2" key="1">
    <citation type="submission" date="2022-09" db="EMBL/GenBank/DDBJ databases">
        <title>Taxonomy of Curtobacterium flaccumfaciens.</title>
        <authorList>
            <person name="Osdaghi E."/>
            <person name="Taghavi S.M."/>
            <person name="Hamidizade M."/>
            <person name="Abachi H."/>
            <person name="Fazliarab A."/>
            <person name="Baeyen S."/>
            <person name="Portier P."/>
            <person name="Van Vaerenbergh J."/>
            <person name="Jacques M.-A."/>
        </authorList>
    </citation>
    <scope>NUCLEOTIDE SEQUENCE</scope>
    <source>
        <strain evidence="2">AGQB46</strain>
        <plasmid evidence="2">unnamed</plasmid>
    </source>
</reference>
<keyword evidence="2" id="KW-0540">Nuclease</keyword>
<dbReference type="InterPro" id="IPR007560">
    <property type="entry name" value="Restrct_endonuc_IV_Mrr"/>
</dbReference>
<proteinExistence type="predicted"/>
<dbReference type="SUPFAM" id="SSF52980">
    <property type="entry name" value="Restriction endonuclease-like"/>
    <property type="match status" value="1"/>
</dbReference>
<dbReference type="GO" id="GO:0003677">
    <property type="term" value="F:DNA binding"/>
    <property type="evidence" value="ECO:0007669"/>
    <property type="project" value="InterPro"/>
</dbReference>
<gene>
    <name evidence="2" type="ORF">OE229_17915</name>
</gene>
<dbReference type="AlphaFoldDB" id="A0A9Q9PAC0"/>
<organism evidence="2 3">
    <name type="scientific">Curtobacterium poinsettiae</name>
    <dbReference type="NCBI Taxonomy" id="159612"/>
    <lineage>
        <taxon>Bacteria</taxon>
        <taxon>Bacillati</taxon>
        <taxon>Actinomycetota</taxon>
        <taxon>Actinomycetes</taxon>
        <taxon>Micrococcales</taxon>
        <taxon>Microbacteriaceae</taxon>
        <taxon>Curtobacterium</taxon>
    </lineage>
</organism>
<protein>
    <submittedName>
        <fullName evidence="2">Restriction endonuclease</fullName>
    </submittedName>
</protein>
<dbReference type="GO" id="GO:0043590">
    <property type="term" value="C:bacterial nucleoid"/>
    <property type="evidence" value="ECO:0007669"/>
    <property type="project" value="TreeGrafter"/>
</dbReference>
<geneLocation type="plasmid" evidence="2 3">
    <name>unnamed</name>
</geneLocation>
<dbReference type="InterPro" id="IPR052906">
    <property type="entry name" value="Type_IV_Methyl-Rstrct_Enzyme"/>
</dbReference>
<dbReference type="InterPro" id="IPR011856">
    <property type="entry name" value="tRNA_endonuc-like_dom_sf"/>
</dbReference>
<dbReference type="Proteomes" id="UP001062223">
    <property type="component" value="Plasmid unnamed"/>
</dbReference>
<dbReference type="InterPro" id="IPR011335">
    <property type="entry name" value="Restrct_endonuc-II-like"/>
</dbReference>
<evidence type="ECO:0000313" key="2">
    <source>
        <dbReference type="EMBL" id="UYC82708.1"/>
    </source>
</evidence>
<evidence type="ECO:0000313" key="3">
    <source>
        <dbReference type="Proteomes" id="UP001062223"/>
    </source>
</evidence>
<name>A0A9Q9PAC0_9MICO</name>
<keyword evidence="2" id="KW-0255">Endonuclease</keyword>
<dbReference type="EMBL" id="CP106880">
    <property type="protein sequence ID" value="UYC82708.1"/>
    <property type="molecule type" value="Genomic_DNA"/>
</dbReference>
<dbReference type="PANTHER" id="PTHR30015:SF7">
    <property type="entry name" value="TYPE IV METHYL-DIRECTED RESTRICTION ENZYME ECOKMRR"/>
    <property type="match status" value="1"/>
</dbReference>
<keyword evidence="2" id="KW-0614">Plasmid</keyword>
<dbReference type="KEGG" id="cpoi:OE229_17915"/>
<feature type="domain" description="Restriction endonuclease type IV Mrr" evidence="1">
    <location>
        <begin position="3"/>
        <end position="91"/>
    </location>
</feature>
<keyword evidence="2" id="KW-0378">Hydrolase</keyword>
<dbReference type="RefSeq" id="WP_262118660.1">
    <property type="nucleotide sequence ID" value="NZ_CP104936.1"/>
</dbReference>
<dbReference type="PANTHER" id="PTHR30015">
    <property type="entry name" value="MRR RESTRICTION SYSTEM PROTEIN"/>
    <property type="match status" value="1"/>
</dbReference>